<evidence type="ECO:0000259" key="1">
    <source>
        <dbReference type="PROSITE" id="PS50948"/>
    </source>
</evidence>
<protein>
    <recommendedName>
        <fullName evidence="1">Apple domain-containing protein</fullName>
    </recommendedName>
</protein>
<organism evidence="2 3">
    <name type="scientific">Mytilus galloprovincialis</name>
    <name type="common">Mediterranean mussel</name>
    <dbReference type="NCBI Taxonomy" id="29158"/>
    <lineage>
        <taxon>Eukaryota</taxon>
        <taxon>Metazoa</taxon>
        <taxon>Spiralia</taxon>
        <taxon>Lophotrochozoa</taxon>
        <taxon>Mollusca</taxon>
        <taxon>Bivalvia</taxon>
        <taxon>Autobranchia</taxon>
        <taxon>Pteriomorphia</taxon>
        <taxon>Mytilida</taxon>
        <taxon>Mytiloidea</taxon>
        <taxon>Mytilidae</taxon>
        <taxon>Mytilinae</taxon>
        <taxon>Mytilus</taxon>
    </lineage>
</organism>
<dbReference type="AlphaFoldDB" id="A0A8B6GH82"/>
<dbReference type="Pfam" id="PF00024">
    <property type="entry name" value="PAN_1"/>
    <property type="match status" value="1"/>
</dbReference>
<feature type="non-terminal residue" evidence="2">
    <location>
        <position position="80"/>
    </location>
</feature>
<proteinExistence type="predicted"/>
<comment type="caution">
    <text evidence="2">The sequence shown here is derived from an EMBL/GenBank/DDBJ whole genome shotgun (WGS) entry which is preliminary data.</text>
</comment>
<gene>
    <name evidence="2" type="ORF">MGAL_10B066416</name>
</gene>
<dbReference type="EMBL" id="UYJE01008415">
    <property type="protein sequence ID" value="VDI63757.1"/>
    <property type="molecule type" value="Genomic_DNA"/>
</dbReference>
<feature type="non-terminal residue" evidence="2">
    <location>
        <position position="1"/>
    </location>
</feature>
<keyword evidence="3" id="KW-1185">Reference proteome</keyword>
<dbReference type="Gene3D" id="3.50.4.10">
    <property type="entry name" value="Hepatocyte Growth Factor"/>
    <property type="match status" value="1"/>
</dbReference>
<evidence type="ECO:0000313" key="2">
    <source>
        <dbReference type="EMBL" id="VDI63757.1"/>
    </source>
</evidence>
<name>A0A8B6GH82_MYTGA</name>
<evidence type="ECO:0000313" key="3">
    <source>
        <dbReference type="Proteomes" id="UP000596742"/>
    </source>
</evidence>
<dbReference type="Proteomes" id="UP000596742">
    <property type="component" value="Unassembled WGS sequence"/>
</dbReference>
<dbReference type="InterPro" id="IPR003609">
    <property type="entry name" value="Pan_app"/>
</dbReference>
<feature type="domain" description="Apple" evidence="1">
    <location>
        <begin position="8"/>
        <end position="80"/>
    </location>
</feature>
<reference evidence="2" key="1">
    <citation type="submission" date="2018-11" db="EMBL/GenBank/DDBJ databases">
        <authorList>
            <person name="Alioto T."/>
            <person name="Alioto T."/>
        </authorList>
    </citation>
    <scope>NUCLEOTIDE SEQUENCE</scope>
</reference>
<sequence>NEKTYTKCAQVGITSLNKTPFLNSASKSAILCAKLCTEFAECYVFSYDELRKMCRLYQVMETVNCEMNKKYGVITFTKET</sequence>
<dbReference type="PROSITE" id="PS50948">
    <property type="entry name" value="PAN"/>
    <property type="match status" value="1"/>
</dbReference>
<accession>A0A8B6GH82</accession>